<sequence length="96" mass="10865">MRRSDLCSPNPRRRNTLALRRCHASLIAPRRRAITVVDMHARSELISSGMLIDHVLWKTSGIDLQVMLMDEAKMDESTKCQDGRCSPSGRQLTTLT</sequence>
<name>B6SS83_MAIZE</name>
<proteinExistence type="evidence at transcript level"/>
<protein>
    <submittedName>
        <fullName evidence="2">Uncharacterized protein</fullName>
    </submittedName>
</protein>
<organism evidence="2">
    <name type="scientific">Zea mays</name>
    <name type="common">Maize</name>
    <dbReference type="NCBI Taxonomy" id="4577"/>
    <lineage>
        <taxon>Eukaryota</taxon>
        <taxon>Viridiplantae</taxon>
        <taxon>Streptophyta</taxon>
        <taxon>Embryophyta</taxon>
        <taxon>Tracheophyta</taxon>
        <taxon>Spermatophyta</taxon>
        <taxon>Magnoliopsida</taxon>
        <taxon>Liliopsida</taxon>
        <taxon>Poales</taxon>
        <taxon>Poaceae</taxon>
        <taxon>PACMAD clade</taxon>
        <taxon>Panicoideae</taxon>
        <taxon>Andropogonodae</taxon>
        <taxon>Andropogoneae</taxon>
        <taxon>Tripsacinae</taxon>
        <taxon>Zea</taxon>
    </lineage>
</organism>
<evidence type="ECO:0000313" key="2">
    <source>
        <dbReference type="EMBL" id="ACG27716.1"/>
    </source>
</evidence>
<feature type="region of interest" description="Disordered" evidence="1">
    <location>
        <begin position="77"/>
        <end position="96"/>
    </location>
</feature>
<reference evidence="2" key="1">
    <citation type="journal article" date="2009" name="Plant Mol. Biol.">
        <title>Insights into corn genes derived from large-scale cDNA sequencing.</title>
        <authorList>
            <person name="Alexandrov N.N."/>
            <person name="Brover V.V."/>
            <person name="Freidin S."/>
            <person name="Troukhan M.E."/>
            <person name="Tatarinova T.V."/>
            <person name="Zhang H."/>
            <person name="Swaller T.J."/>
            <person name="Lu Y.P."/>
            <person name="Bouck J."/>
            <person name="Flavell R.B."/>
            <person name="Feldmann K.A."/>
        </authorList>
    </citation>
    <scope>NUCLEOTIDE SEQUENCE</scope>
</reference>
<dbReference type="EMBL" id="EU955598">
    <property type="protein sequence ID" value="ACG27716.1"/>
    <property type="molecule type" value="mRNA"/>
</dbReference>
<evidence type="ECO:0000256" key="1">
    <source>
        <dbReference type="SAM" id="MobiDB-lite"/>
    </source>
</evidence>
<dbReference type="AlphaFoldDB" id="B6SS83"/>
<accession>B6SS83</accession>